<feature type="repeat" description="WD" evidence="3">
    <location>
        <begin position="38"/>
        <end position="72"/>
    </location>
</feature>
<evidence type="ECO:0000256" key="3">
    <source>
        <dbReference type="PROSITE-ProRule" id="PRU00221"/>
    </source>
</evidence>
<evidence type="ECO:0000313" key="4">
    <source>
        <dbReference type="EMBL" id="GMT00662.1"/>
    </source>
</evidence>
<dbReference type="InterPro" id="IPR015943">
    <property type="entry name" value="WD40/YVTN_repeat-like_dom_sf"/>
</dbReference>
<dbReference type="Gene3D" id="2.130.10.10">
    <property type="entry name" value="YVTN repeat-like/Quinoprotein amine dehydrogenase"/>
    <property type="match status" value="3"/>
</dbReference>
<dbReference type="SMART" id="SM00320">
    <property type="entry name" value="WD40"/>
    <property type="match status" value="7"/>
</dbReference>
<dbReference type="Pfam" id="PF00400">
    <property type="entry name" value="WD40"/>
    <property type="match status" value="1"/>
</dbReference>
<dbReference type="InterPro" id="IPR045151">
    <property type="entry name" value="DCAF8"/>
</dbReference>
<organism evidence="4 5">
    <name type="scientific">Pristionchus entomophagus</name>
    <dbReference type="NCBI Taxonomy" id="358040"/>
    <lineage>
        <taxon>Eukaryota</taxon>
        <taxon>Metazoa</taxon>
        <taxon>Ecdysozoa</taxon>
        <taxon>Nematoda</taxon>
        <taxon>Chromadorea</taxon>
        <taxon>Rhabditida</taxon>
        <taxon>Rhabditina</taxon>
        <taxon>Diplogasteromorpha</taxon>
        <taxon>Diplogasteroidea</taxon>
        <taxon>Neodiplogasteridae</taxon>
        <taxon>Pristionchus</taxon>
    </lineage>
</organism>
<accession>A0AAV5U2D7</accession>
<dbReference type="InterPro" id="IPR019775">
    <property type="entry name" value="WD40_repeat_CS"/>
</dbReference>
<dbReference type="AlphaFoldDB" id="A0AAV5U2D7"/>
<evidence type="ECO:0008006" key="6">
    <source>
        <dbReference type="Google" id="ProtNLM"/>
    </source>
</evidence>
<sequence length="561" mass="63209">MGPHLLWEREIGIKPILRSEEILDGADIINNLDLYKTLRGHNGCVNTIGWSKNESLLSSGSDDTLIKLWNIEGDCMSTYETSHTHNIFGVLFVPGMNDSYLGSCGGDHQVILTNLETKEEVQKWSGGGRMKRLASSTHVSHLFWSISEDRFIRAHDTRSNHSDMKFKIRSTGKSIDVSDLQPHWIAVGSESENVSIYDTRNTRRSLMQLGPLDKGIQDSLYVTHVVFSRKSNSLLANYGRGSAYLFDLNDSSQESVFCQHLDELHQLDLNDNGPIDASPSRLSAPIMNIVDEAQSLFSDLHYVDALSIITKALQRSDMTGRERAHLLLKRATIFTARKREGDSYAAAQDTLNASLLLPHDTQSFLRFITVLFTMEQVELCREMISLFKTRFPDSVDELGDMEESLMAISRSNRRPHNVRRNATLTRDYSSRYCGHINNQTDIKEAAFFGPNEEYVMAGSDSGHIFVYSRDDSSILTLLKGDTSIVNCISPHPRLPIVAASGLDEQFLLFSPFNASPMPLETDSHRMTYSQAEPILARQSTRNLVRELVRMGDFDEERCQVS</sequence>
<comment type="caution">
    <text evidence="4">The sequence shown here is derived from an EMBL/GenBank/DDBJ whole genome shotgun (WGS) entry which is preliminary data.</text>
</comment>
<evidence type="ECO:0000313" key="5">
    <source>
        <dbReference type="Proteomes" id="UP001432027"/>
    </source>
</evidence>
<keyword evidence="5" id="KW-1185">Reference proteome</keyword>
<dbReference type="EMBL" id="BTSX01000005">
    <property type="protein sequence ID" value="GMT00662.1"/>
    <property type="molecule type" value="Genomic_DNA"/>
</dbReference>
<dbReference type="GO" id="GO:0080008">
    <property type="term" value="C:Cul4-RING E3 ubiquitin ligase complex"/>
    <property type="evidence" value="ECO:0007669"/>
    <property type="project" value="TreeGrafter"/>
</dbReference>
<dbReference type="InterPro" id="IPR001680">
    <property type="entry name" value="WD40_rpt"/>
</dbReference>
<dbReference type="PROSITE" id="PS50294">
    <property type="entry name" value="WD_REPEATS_REGION"/>
    <property type="match status" value="1"/>
</dbReference>
<evidence type="ECO:0000256" key="1">
    <source>
        <dbReference type="ARBA" id="ARBA00022574"/>
    </source>
</evidence>
<dbReference type="Proteomes" id="UP001432027">
    <property type="component" value="Unassembled WGS sequence"/>
</dbReference>
<reference evidence="4" key="1">
    <citation type="submission" date="2023-10" db="EMBL/GenBank/DDBJ databases">
        <title>Genome assembly of Pristionchus species.</title>
        <authorList>
            <person name="Yoshida K."/>
            <person name="Sommer R.J."/>
        </authorList>
    </citation>
    <scope>NUCLEOTIDE SEQUENCE</scope>
    <source>
        <strain evidence="4">RS0144</strain>
    </source>
</reference>
<proteinExistence type="predicted"/>
<dbReference type="PROSITE" id="PS00678">
    <property type="entry name" value="WD_REPEATS_1"/>
    <property type="match status" value="1"/>
</dbReference>
<keyword evidence="1 3" id="KW-0853">WD repeat</keyword>
<dbReference type="InterPro" id="IPR036322">
    <property type="entry name" value="WD40_repeat_dom_sf"/>
</dbReference>
<dbReference type="PROSITE" id="PS50082">
    <property type="entry name" value="WD_REPEATS_2"/>
    <property type="match status" value="1"/>
</dbReference>
<dbReference type="SUPFAM" id="SSF50978">
    <property type="entry name" value="WD40 repeat-like"/>
    <property type="match status" value="1"/>
</dbReference>
<dbReference type="PANTHER" id="PTHR15574">
    <property type="entry name" value="WD REPEAT DOMAIN-CONTAINING FAMILY"/>
    <property type="match status" value="1"/>
</dbReference>
<name>A0AAV5U2D7_9BILA</name>
<protein>
    <recommendedName>
        <fullName evidence="6">WD40 domain-containing protein</fullName>
    </recommendedName>
</protein>
<dbReference type="GO" id="GO:0005737">
    <property type="term" value="C:cytoplasm"/>
    <property type="evidence" value="ECO:0007669"/>
    <property type="project" value="TreeGrafter"/>
</dbReference>
<keyword evidence="2" id="KW-0677">Repeat</keyword>
<gene>
    <name evidence="4" type="ORF">PENTCL1PPCAC_22836</name>
</gene>
<evidence type="ECO:0000256" key="2">
    <source>
        <dbReference type="ARBA" id="ARBA00022737"/>
    </source>
</evidence>